<evidence type="ECO:0000256" key="6">
    <source>
        <dbReference type="SAM" id="MobiDB-lite"/>
    </source>
</evidence>
<dbReference type="GO" id="GO:0042450">
    <property type="term" value="P:L-arginine biosynthetic process via ornithine"/>
    <property type="evidence" value="ECO:0007669"/>
    <property type="project" value="UniProtKB-UniRule"/>
</dbReference>
<keyword evidence="4" id="KW-0055">Arginine biosynthesis</keyword>
<dbReference type="GeneID" id="83729163"/>
<dbReference type="Proteomes" id="UP001155057">
    <property type="component" value="Unassembled WGS sequence"/>
</dbReference>
<accession>A0A9X2Q4W2</accession>
<dbReference type="InterPro" id="IPR024083">
    <property type="entry name" value="Fumarase/histidase_N"/>
</dbReference>
<dbReference type="InterPro" id="IPR020557">
    <property type="entry name" value="Fumarate_lyase_CS"/>
</dbReference>
<evidence type="ECO:0000256" key="3">
    <source>
        <dbReference type="ARBA" id="ARBA00012338"/>
    </source>
</evidence>
<dbReference type="GO" id="GO:0005829">
    <property type="term" value="C:cytosol"/>
    <property type="evidence" value="ECO:0007669"/>
    <property type="project" value="TreeGrafter"/>
</dbReference>
<dbReference type="InterPro" id="IPR009049">
    <property type="entry name" value="Argininosuccinate_lyase"/>
</dbReference>
<dbReference type="Gene3D" id="1.10.40.30">
    <property type="entry name" value="Fumarase/aspartase (C-terminal domain)"/>
    <property type="match status" value="1"/>
</dbReference>
<dbReference type="PANTHER" id="PTHR43814">
    <property type="entry name" value="ARGININOSUCCINATE LYASE"/>
    <property type="match status" value="1"/>
</dbReference>
<feature type="compositionally biased region" description="Basic and acidic residues" evidence="6">
    <location>
        <begin position="418"/>
        <end position="431"/>
    </location>
</feature>
<dbReference type="InterPro" id="IPR008948">
    <property type="entry name" value="L-Aspartase-like"/>
</dbReference>
<evidence type="ECO:0000259" key="7">
    <source>
        <dbReference type="Pfam" id="PF00206"/>
    </source>
</evidence>
<dbReference type="GO" id="GO:0004056">
    <property type="term" value="F:argininosuccinate lyase activity"/>
    <property type="evidence" value="ECO:0007669"/>
    <property type="project" value="UniProtKB-UniRule"/>
</dbReference>
<dbReference type="AlphaFoldDB" id="A0A9X2Q4W2"/>
<sequence>MTAPLWQKDATPATDDWAHRFTVGDDYEWDRLLLPYDVRASRAHAWGLRQIDVLSETEWTRIGDALDALLDAFEAGDVTVTPEDEDCHTVIERFVTERAGAAGEKLHTGRSRNDQVLAALRLYLRDALAAIGGRAAALADALCELATRHPDVLMPGYTHLQRAMPSTAALWALGYAETLAGDLDALRHARRRINVSPLGSAAGYGVPVIDLPREAVADRLGFRAVQTHATAVQLSRGKHALAVGHACTQVGATCNRLASDLVLFATAEFDFVDLSPEHCTGSSIMPQKQNPDVLELARAYHHRLAAQMQSLATGPSNLPGGYHRDLQLTKAAVLRSVEMTSDVLTALAEVVRGVTFNPERTRAACAPDILATQRALERVAEGVPFRSAYQQAADAEPGPVDPSAVLDAYETDGTPGQERPDRVRSRLDAHGDWVVAP</sequence>
<evidence type="ECO:0000256" key="4">
    <source>
        <dbReference type="ARBA" id="ARBA00022571"/>
    </source>
</evidence>
<dbReference type="PRINTS" id="PR00145">
    <property type="entry name" value="ARGSUCLYASE"/>
</dbReference>
<name>A0A9X2Q4W2_9BACT</name>
<dbReference type="EC" id="4.3.2.1" evidence="3 5"/>
<proteinExistence type="predicted"/>
<comment type="catalytic activity">
    <reaction evidence="1">
        <text>2-(N(omega)-L-arginino)succinate = fumarate + L-arginine</text>
        <dbReference type="Rhea" id="RHEA:24020"/>
        <dbReference type="ChEBI" id="CHEBI:29806"/>
        <dbReference type="ChEBI" id="CHEBI:32682"/>
        <dbReference type="ChEBI" id="CHEBI:57472"/>
        <dbReference type="EC" id="4.3.2.1"/>
    </reaction>
</comment>
<dbReference type="SUPFAM" id="SSF48557">
    <property type="entry name" value="L-aspartase-like"/>
    <property type="match status" value="1"/>
</dbReference>
<dbReference type="PANTHER" id="PTHR43814:SF1">
    <property type="entry name" value="ARGININOSUCCINATE LYASE"/>
    <property type="match status" value="1"/>
</dbReference>
<comment type="pathway">
    <text evidence="2">Amino-acid biosynthesis; L-arginine biosynthesis; L-arginine from L-ornithine and carbamoyl phosphate: step 3/3.</text>
</comment>
<evidence type="ECO:0000256" key="1">
    <source>
        <dbReference type="ARBA" id="ARBA00000985"/>
    </source>
</evidence>
<organism evidence="8 9">
    <name type="scientific">Salinibacter ruber</name>
    <dbReference type="NCBI Taxonomy" id="146919"/>
    <lineage>
        <taxon>Bacteria</taxon>
        <taxon>Pseudomonadati</taxon>
        <taxon>Rhodothermota</taxon>
        <taxon>Rhodothermia</taxon>
        <taxon>Rhodothermales</taxon>
        <taxon>Salinibacteraceae</taxon>
        <taxon>Salinibacter</taxon>
    </lineage>
</organism>
<dbReference type="Pfam" id="PF00206">
    <property type="entry name" value="Lyase_1"/>
    <property type="match status" value="1"/>
</dbReference>
<dbReference type="CDD" id="cd01359">
    <property type="entry name" value="Argininosuccinate_lyase"/>
    <property type="match status" value="1"/>
</dbReference>
<dbReference type="RefSeq" id="WP_118829209.1">
    <property type="nucleotide sequence ID" value="NZ_CALTSL010000003.1"/>
</dbReference>
<gene>
    <name evidence="8" type="ORF">GGP61_000252</name>
</gene>
<evidence type="ECO:0000313" key="8">
    <source>
        <dbReference type="EMBL" id="MCS3708665.1"/>
    </source>
</evidence>
<reference evidence="8" key="1">
    <citation type="submission" date="2022-08" db="EMBL/GenBank/DDBJ databases">
        <title>Genomic Encyclopedia of Type Strains, Phase V (KMG-V): Genome sequencing to study the core and pangenomes of soil and plant-associated prokaryotes.</title>
        <authorList>
            <person name="Whitman W."/>
        </authorList>
    </citation>
    <scope>NUCLEOTIDE SEQUENCE</scope>
    <source>
        <strain evidence="8">SP3049</strain>
    </source>
</reference>
<protein>
    <recommendedName>
        <fullName evidence="3 5">Argininosuccinate lyase</fullName>
        <ecNumber evidence="3 5">4.3.2.1</ecNumber>
    </recommendedName>
</protein>
<feature type="region of interest" description="Disordered" evidence="6">
    <location>
        <begin position="392"/>
        <end position="437"/>
    </location>
</feature>
<dbReference type="EMBL" id="JANUAE010000001">
    <property type="protein sequence ID" value="MCS3708665.1"/>
    <property type="molecule type" value="Genomic_DNA"/>
</dbReference>
<keyword evidence="8" id="KW-0456">Lyase</keyword>
<dbReference type="Gene3D" id="1.10.275.10">
    <property type="entry name" value="Fumarase/aspartase (N-terminal domain)"/>
    <property type="match status" value="1"/>
</dbReference>
<comment type="caution">
    <text evidence="8">The sequence shown here is derived from an EMBL/GenBank/DDBJ whole genome shotgun (WGS) entry which is preliminary data.</text>
</comment>
<dbReference type="Gene3D" id="1.20.200.10">
    <property type="entry name" value="Fumarase/aspartase (Central domain)"/>
    <property type="match status" value="1"/>
</dbReference>
<feature type="domain" description="Fumarate lyase N-terminal" evidence="7">
    <location>
        <begin position="36"/>
        <end position="299"/>
    </location>
</feature>
<evidence type="ECO:0000313" key="9">
    <source>
        <dbReference type="Proteomes" id="UP001155057"/>
    </source>
</evidence>
<dbReference type="NCBIfam" id="TIGR00838">
    <property type="entry name" value="argH"/>
    <property type="match status" value="1"/>
</dbReference>
<evidence type="ECO:0000256" key="2">
    <source>
        <dbReference type="ARBA" id="ARBA00004941"/>
    </source>
</evidence>
<dbReference type="PROSITE" id="PS00163">
    <property type="entry name" value="FUMARATE_LYASES"/>
    <property type="match status" value="1"/>
</dbReference>
<evidence type="ECO:0000256" key="5">
    <source>
        <dbReference type="NCBIfam" id="TIGR00838"/>
    </source>
</evidence>
<dbReference type="InterPro" id="IPR000362">
    <property type="entry name" value="Fumarate_lyase_fam"/>
</dbReference>
<keyword evidence="4" id="KW-0028">Amino-acid biosynthesis</keyword>
<dbReference type="PRINTS" id="PR00149">
    <property type="entry name" value="FUMRATELYASE"/>
</dbReference>
<dbReference type="InterPro" id="IPR022761">
    <property type="entry name" value="Fumarate_lyase_N"/>
</dbReference>